<name>A0A3E5CG69_BACFG</name>
<gene>
    <name evidence="1" type="ORF">O1433_08040</name>
</gene>
<comment type="caution">
    <text evidence="1">The sequence shown here is derived from an EMBL/GenBank/DDBJ whole genome shotgun (WGS) entry which is preliminary data.</text>
</comment>
<proteinExistence type="predicted"/>
<evidence type="ECO:0000313" key="2">
    <source>
        <dbReference type="Proteomes" id="UP001079672"/>
    </source>
</evidence>
<protein>
    <submittedName>
        <fullName evidence="1">Uncharacterized protein</fullName>
    </submittedName>
</protein>
<sequence>MAFDIFLEQIPELGNTSASQLICFFGYYIIDIQKKESFFPKDIDNCFQMAQISPYSNIPSFLSTKSKGKNSIFIKNKNGSYTLQRKLREEINVKIGLPKKTVPSNNLFPTELLIDTRGYIQNIASQAILCYDYGLYDASLVMMRKLIETLVIELFEFEGISEKIKNKDGYFLYLSDLIDKLQSEKKWNLSRNTQQSLPNIKKYGDLSAHNRRFSAKKTEMEKLKYDLRIVIEELVHLIDYPSRK</sequence>
<dbReference type="RefSeq" id="WP_005807279.1">
    <property type="nucleotide sequence ID" value="NZ_CP037440.1"/>
</dbReference>
<reference evidence="1" key="1">
    <citation type="submission" date="2022-12" db="EMBL/GenBank/DDBJ databases">
        <title>Development of a Multilocus Sequence Typing Scheme for Bacteroides fragilis Based on Whole Genome Sequencing Data and Clinical Application.</title>
        <authorList>
            <person name="Nielsen F.D."/>
            <person name="Justesen U.S."/>
        </authorList>
    </citation>
    <scope>NUCLEOTIDE SEQUENCE</scope>
    <source>
        <strain evidence="1">BF_AM_ODE_DK_2015_4</strain>
    </source>
</reference>
<accession>A0A3E5CG69</accession>
<dbReference type="AlphaFoldDB" id="A0A3E5CG69"/>
<dbReference type="EMBL" id="JAPTZU010000003">
    <property type="protein sequence ID" value="MCZ2687451.1"/>
    <property type="molecule type" value="Genomic_DNA"/>
</dbReference>
<dbReference type="Proteomes" id="UP001079672">
    <property type="component" value="Unassembled WGS sequence"/>
</dbReference>
<evidence type="ECO:0000313" key="1">
    <source>
        <dbReference type="EMBL" id="MCZ2687451.1"/>
    </source>
</evidence>
<dbReference type="GeneID" id="99672372"/>
<organism evidence="1 2">
    <name type="scientific">Bacteroides fragilis</name>
    <dbReference type="NCBI Taxonomy" id="817"/>
    <lineage>
        <taxon>Bacteria</taxon>
        <taxon>Pseudomonadati</taxon>
        <taxon>Bacteroidota</taxon>
        <taxon>Bacteroidia</taxon>
        <taxon>Bacteroidales</taxon>
        <taxon>Bacteroidaceae</taxon>
        <taxon>Bacteroides</taxon>
    </lineage>
</organism>